<evidence type="ECO:0000256" key="2">
    <source>
        <dbReference type="SAM" id="SignalP"/>
    </source>
</evidence>
<dbReference type="PROSITE" id="PS51257">
    <property type="entry name" value="PROKAR_LIPOPROTEIN"/>
    <property type="match status" value="1"/>
</dbReference>
<sequence>MKKLLKPALILTPAIFALAACDAPPAEDPAADGLEDGTGMDASPMEEPVDTGPLDDSAPATGGLEGGAAPADEILPDANEAIPPVGEDSATDDATTATAGESETEKSE</sequence>
<dbReference type="EMBL" id="BAAAEM010000002">
    <property type="protein sequence ID" value="GAA0472077.1"/>
    <property type="molecule type" value="Genomic_DNA"/>
</dbReference>
<keyword evidence="2" id="KW-0732">Signal</keyword>
<protein>
    <recommendedName>
        <fullName evidence="5">Lipoprotein</fullName>
    </recommendedName>
</protein>
<dbReference type="Proteomes" id="UP001500713">
    <property type="component" value="Unassembled WGS sequence"/>
</dbReference>
<feature type="chain" id="PRO_5045589403" description="Lipoprotein" evidence="2">
    <location>
        <begin position="20"/>
        <end position="108"/>
    </location>
</feature>
<evidence type="ECO:0008006" key="5">
    <source>
        <dbReference type="Google" id="ProtNLM"/>
    </source>
</evidence>
<organism evidence="3 4">
    <name type="scientific">Parasphingorhabdus litoris</name>
    <dbReference type="NCBI Taxonomy" id="394733"/>
    <lineage>
        <taxon>Bacteria</taxon>
        <taxon>Pseudomonadati</taxon>
        <taxon>Pseudomonadota</taxon>
        <taxon>Alphaproteobacteria</taxon>
        <taxon>Sphingomonadales</taxon>
        <taxon>Sphingomonadaceae</taxon>
        <taxon>Parasphingorhabdus</taxon>
    </lineage>
</organism>
<comment type="caution">
    <text evidence="3">The sequence shown here is derived from an EMBL/GenBank/DDBJ whole genome shotgun (WGS) entry which is preliminary data.</text>
</comment>
<feature type="compositionally biased region" description="Low complexity" evidence="1">
    <location>
        <begin position="86"/>
        <end position="101"/>
    </location>
</feature>
<dbReference type="RefSeq" id="WP_229956311.1">
    <property type="nucleotide sequence ID" value="NZ_BAAAEM010000002.1"/>
</dbReference>
<evidence type="ECO:0000313" key="3">
    <source>
        <dbReference type="EMBL" id="GAA0472077.1"/>
    </source>
</evidence>
<gene>
    <name evidence="3" type="ORF">GCM10009096_11450</name>
</gene>
<feature type="region of interest" description="Disordered" evidence="1">
    <location>
        <begin position="24"/>
        <end position="108"/>
    </location>
</feature>
<evidence type="ECO:0000256" key="1">
    <source>
        <dbReference type="SAM" id="MobiDB-lite"/>
    </source>
</evidence>
<name>A0ABN1AB44_9SPHN</name>
<evidence type="ECO:0000313" key="4">
    <source>
        <dbReference type="Proteomes" id="UP001500713"/>
    </source>
</evidence>
<feature type="signal peptide" evidence="2">
    <location>
        <begin position="1"/>
        <end position="19"/>
    </location>
</feature>
<keyword evidence="4" id="KW-1185">Reference proteome</keyword>
<accession>A0ABN1AB44</accession>
<proteinExistence type="predicted"/>
<reference evidence="3 4" key="1">
    <citation type="journal article" date="2019" name="Int. J. Syst. Evol. Microbiol.">
        <title>The Global Catalogue of Microorganisms (GCM) 10K type strain sequencing project: providing services to taxonomists for standard genome sequencing and annotation.</title>
        <authorList>
            <consortium name="The Broad Institute Genomics Platform"/>
            <consortium name="The Broad Institute Genome Sequencing Center for Infectious Disease"/>
            <person name="Wu L."/>
            <person name="Ma J."/>
        </authorList>
    </citation>
    <scope>NUCLEOTIDE SEQUENCE [LARGE SCALE GENOMIC DNA]</scope>
    <source>
        <strain evidence="3 4">JCM 14162</strain>
    </source>
</reference>